<organism evidence="1">
    <name type="scientific">Spongospora subterranea</name>
    <dbReference type="NCBI Taxonomy" id="70186"/>
    <lineage>
        <taxon>Eukaryota</taxon>
        <taxon>Sar</taxon>
        <taxon>Rhizaria</taxon>
        <taxon>Endomyxa</taxon>
        <taxon>Phytomyxea</taxon>
        <taxon>Plasmodiophorida</taxon>
        <taxon>Plasmodiophoridae</taxon>
        <taxon>Spongospora</taxon>
    </lineage>
</organism>
<name>A0A0H5RF69_9EUKA</name>
<protein>
    <submittedName>
        <fullName evidence="1">Uncharacterized protein</fullName>
    </submittedName>
</protein>
<evidence type="ECO:0000313" key="1">
    <source>
        <dbReference type="EMBL" id="CRZ12830.1"/>
    </source>
</evidence>
<reference evidence="1" key="1">
    <citation type="submission" date="2015-04" db="EMBL/GenBank/DDBJ databases">
        <title>The genome sequence of the plant pathogenic Rhizarian Plasmodiophora brassicae reveals insights in its biotrophic life cycle and the origin of chitin synthesis.</title>
        <authorList>
            <person name="Schwelm A."/>
            <person name="Fogelqvist J."/>
            <person name="Knaust A."/>
            <person name="Julke S."/>
            <person name="Lilja T."/>
            <person name="Dhandapani V."/>
            <person name="Bonilla-Rosso G."/>
            <person name="Karlsson M."/>
            <person name="Shevchenko A."/>
            <person name="Choi S.R."/>
            <person name="Kim H.G."/>
            <person name="Park J.Y."/>
            <person name="Lim Y.P."/>
            <person name="Ludwig-Muller J."/>
            <person name="Dixelius C."/>
        </authorList>
    </citation>
    <scope>NUCLEOTIDE SEQUENCE</scope>
    <source>
        <tissue evidence="1">Potato root galls</tissue>
    </source>
</reference>
<proteinExistence type="predicted"/>
<sequence length="109" mass="13253">MNYVDGQITYYYYCKGDENSIIQMRRCMKKLKVNDRKVKFWFKFGPYFETNTRQLSTGLHITLSMKYLTVERWKYFSSTQIKTNETMMWLILRATHYIIRVDGCHLKGH</sequence>
<feature type="non-terminal residue" evidence="1">
    <location>
        <position position="109"/>
    </location>
</feature>
<accession>A0A0H5RF69</accession>
<dbReference type="AlphaFoldDB" id="A0A0H5RF69"/>
<dbReference type="EMBL" id="HACM01012388">
    <property type="protein sequence ID" value="CRZ12830.1"/>
    <property type="molecule type" value="Transcribed_RNA"/>
</dbReference>